<protein>
    <submittedName>
        <fullName evidence="1">Uncharacterized protein</fullName>
    </submittedName>
</protein>
<dbReference type="EMBL" id="JAFREM010000031">
    <property type="protein sequence ID" value="MBO1308295.1"/>
    <property type="molecule type" value="Genomic_DNA"/>
</dbReference>
<dbReference type="RefSeq" id="WP_207675286.1">
    <property type="nucleotide sequence ID" value="NZ_JAFREM010000031.1"/>
</dbReference>
<organism evidence="1 2">
    <name type="scientific">Candidatus Enterococcus moelleringii</name>
    <dbReference type="NCBI Taxonomy" id="2815325"/>
    <lineage>
        <taxon>Bacteria</taxon>
        <taxon>Bacillati</taxon>
        <taxon>Bacillota</taxon>
        <taxon>Bacilli</taxon>
        <taxon>Lactobacillales</taxon>
        <taxon>Enterococcaceae</taxon>
        <taxon>Enterococcus</taxon>
    </lineage>
</organism>
<reference evidence="1 2" key="1">
    <citation type="submission" date="2021-03" db="EMBL/GenBank/DDBJ databases">
        <title>Enterococcal diversity collection.</title>
        <authorList>
            <person name="Gilmore M.S."/>
            <person name="Schwartzman J."/>
            <person name="Van Tyne D."/>
            <person name="Martin M."/>
            <person name="Earl A.M."/>
            <person name="Manson A.L."/>
            <person name="Straub T."/>
            <person name="Salamzade R."/>
            <person name="Saavedra J."/>
            <person name="Lebreton F."/>
            <person name="Prichula J."/>
            <person name="Schaufler K."/>
            <person name="Gaca A."/>
            <person name="Sgardioli B."/>
            <person name="Wagenaar J."/>
            <person name="Strong T."/>
        </authorList>
    </citation>
    <scope>NUCLEOTIDE SEQUENCE [LARGE SCALE GENOMIC DNA]</scope>
    <source>
        <strain evidence="1 2">669A</strain>
    </source>
</reference>
<dbReference type="Proteomes" id="UP000664601">
    <property type="component" value="Unassembled WGS sequence"/>
</dbReference>
<gene>
    <name evidence="1" type="ORF">JZO70_19115</name>
</gene>
<comment type="caution">
    <text evidence="1">The sequence shown here is derived from an EMBL/GenBank/DDBJ whole genome shotgun (WGS) entry which is preliminary data.</text>
</comment>
<evidence type="ECO:0000313" key="1">
    <source>
        <dbReference type="EMBL" id="MBO1308295.1"/>
    </source>
</evidence>
<accession>A0ABS3LGT1</accession>
<evidence type="ECO:0000313" key="2">
    <source>
        <dbReference type="Proteomes" id="UP000664601"/>
    </source>
</evidence>
<proteinExistence type="predicted"/>
<keyword evidence="2" id="KW-1185">Reference proteome</keyword>
<sequence>MEKQPFSPQMLFNLKLETLEQRITEYYEESQDGATTIQLLLALRVRYQLGAEEFDLVLKDLVHHLFTRTKVSRSMKRFFYYFVDYFEVLEWEKLTLKLFPVRNFIEKAKSIVKSQITKFLPTETAVP</sequence>
<name>A0ABS3LGT1_9ENTE</name>